<name>A0AA47PCM3_MERPO</name>
<evidence type="ECO:0000313" key="8">
    <source>
        <dbReference type="EMBL" id="KAK0155688.1"/>
    </source>
</evidence>
<keyword evidence="5 7" id="KW-0732">Signal</keyword>
<dbReference type="AlphaFoldDB" id="A0AA47PCM3"/>
<keyword evidence="4" id="KW-0964">Secreted</keyword>
<dbReference type="PANTHER" id="PTHR48482">
    <property type="entry name" value="INTERLEUKIN-19-RELATED"/>
    <property type="match status" value="1"/>
</dbReference>
<protein>
    <submittedName>
        <fullName evidence="8">Interleukin-20</fullName>
    </submittedName>
</protein>
<keyword evidence="9" id="KW-1185">Reference proteome</keyword>
<feature type="chain" id="PRO_5041447907" evidence="7">
    <location>
        <begin position="22"/>
        <end position="201"/>
    </location>
</feature>
<accession>A0AA47PCM3</accession>
<keyword evidence="6" id="KW-1015">Disulfide bond</keyword>
<evidence type="ECO:0000256" key="6">
    <source>
        <dbReference type="PIRSR" id="PIRSR620443-51"/>
    </source>
</evidence>
<evidence type="ECO:0000256" key="7">
    <source>
        <dbReference type="SAM" id="SignalP"/>
    </source>
</evidence>
<evidence type="ECO:0000256" key="3">
    <source>
        <dbReference type="ARBA" id="ARBA00022514"/>
    </source>
</evidence>
<dbReference type="EMBL" id="JAOPHQ010000147">
    <property type="protein sequence ID" value="KAK0155688.1"/>
    <property type="molecule type" value="Genomic_DNA"/>
</dbReference>
<feature type="signal peptide" evidence="7">
    <location>
        <begin position="1"/>
        <end position="21"/>
    </location>
</feature>
<dbReference type="GO" id="GO:0005615">
    <property type="term" value="C:extracellular space"/>
    <property type="evidence" value="ECO:0007669"/>
    <property type="project" value="UniProtKB-KW"/>
</dbReference>
<dbReference type="GO" id="GO:0005125">
    <property type="term" value="F:cytokine activity"/>
    <property type="evidence" value="ECO:0007669"/>
    <property type="project" value="UniProtKB-KW"/>
</dbReference>
<feature type="disulfide bond" evidence="6">
    <location>
        <begin position="99"/>
        <end position="148"/>
    </location>
</feature>
<sequence>MKVLSVCLLVLIASLAELAQSRKLHLVGCTVGAHTGELRKYYNEMRTDVLRRDSEMAVRFLSTPTLRNIQLPDRSEHLLIMCQYNLTMTSFGQEDQTCCFLQLLLRFYIERVFSRYSSSGLEDQRSASALANAFFSIRRDLTPCNCQCEEETHRLMDSVHSEFIQLNVKLAAVKAVGELDTVLDWLEGFRRPGLTGHPGRK</sequence>
<evidence type="ECO:0000256" key="1">
    <source>
        <dbReference type="ARBA" id="ARBA00004613"/>
    </source>
</evidence>
<evidence type="ECO:0000256" key="5">
    <source>
        <dbReference type="ARBA" id="ARBA00022729"/>
    </source>
</evidence>
<feature type="disulfide bond" evidence="6">
    <location>
        <begin position="29"/>
        <end position="144"/>
    </location>
</feature>
<comment type="subcellular location">
    <subcellularLocation>
        <location evidence="1">Secreted</location>
    </subcellularLocation>
</comment>
<proteinExistence type="inferred from homology"/>
<gene>
    <name evidence="8" type="primary">Il20</name>
    <name evidence="8" type="ORF">N1851_001820</name>
</gene>
<dbReference type="PANTHER" id="PTHR48482:SF3">
    <property type="entry name" value="INTERLEUKIN-19"/>
    <property type="match status" value="1"/>
</dbReference>
<dbReference type="InterPro" id="IPR020443">
    <property type="entry name" value="IL-10/19/20/24/26"/>
</dbReference>
<organism evidence="8 9">
    <name type="scientific">Merluccius polli</name>
    <name type="common">Benguela hake</name>
    <name type="synonym">Merluccius cadenati</name>
    <dbReference type="NCBI Taxonomy" id="89951"/>
    <lineage>
        <taxon>Eukaryota</taxon>
        <taxon>Metazoa</taxon>
        <taxon>Chordata</taxon>
        <taxon>Craniata</taxon>
        <taxon>Vertebrata</taxon>
        <taxon>Euteleostomi</taxon>
        <taxon>Actinopterygii</taxon>
        <taxon>Neopterygii</taxon>
        <taxon>Teleostei</taxon>
        <taxon>Neoteleostei</taxon>
        <taxon>Acanthomorphata</taxon>
        <taxon>Zeiogadaria</taxon>
        <taxon>Gadariae</taxon>
        <taxon>Gadiformes</taxon>
        <taxon>Gadoidei</taxon>
        <taxon>Merlucciidae</taxon>
        <taxon>Merluccius</taxon>
    </lineage>
</organism>
<keyword evidence="3" id="KW-0202">Cytokine</keyword>
<dbReference type="InterPro" id="IPR009079">
    <property type="entry name" value="4_helix_cytokine-like_core"/>
</dbReference>
<reference evidence="8" key="1">
    <citation type="journal article" date="2023" name="Front. Mar. Sci.">
        <title>A new Merluccius polli reference genome to investigate the effects of global change in West African waters.</title>
        <authorList>
            <person name="Mateo J.L."/>
            <person name="Blanco-Fernandez C."/>
            <person name="Garcia-Vazquez E."/>
            <person name="Machado-Schiaffino G."/>
        </authorList>
    </citation>
    <scope>NUCLEOTIDE SEQUENCE</scope>
    <source>
        <strain evidence="8">C29</strain>
        <tissue evidence="8">Fin</tissue>
    </source>
</reference>
<evidence type="ECO:0000256" key="2">
    <source>
        <dbReference type="ARBA" id="ARBA00008813"/>
    </source>
</evidence>
<dbReference type="SUPFAM" id="SSF47266">
    <property type="entry name" value="4-helical cytokines"/>
    <property type="match status" value="1"/>
</dbReference>
<comment type="similarity">
    <text evidence="2">Belongs to the IL-10 family.</text>
</comment>
<feature type="disulfide bond" evidence="6">
    <location>
        <begin position="98"/>
        <end position="146"/>
    </location>
</feature>
<dbReference type="Gene3D" id="1.20.1250.10">
    <property type="match status" value="1"/>
</dbReference>
<evidence type="ECO:0000313" key="9">
    <source>
        <dbReference type="Proteomes" id="UP001174136"/>
    </source>
</evidence>
<evidence type="ECO:0000256" key="4">
    <source>
        <dbReference type="ARBA" id="ARBA00022525"/>
    </source>
</evidence>
<comment type="caution">
    <text evidence="8">The sequence shown here is derived from an EMBL/GenBank/DDBJ whole genome shotgun (WGS) entry which is preliminary data.</text>
</comment>
<dbReference type="Proteomes" id="UP001174136">
    <property type="component" value="Unassembled WGS sequence"/>
</dbReference>